<organism evidence="3">
    <name type="scientific">Bradyrhizobium sp. LLZ17</name>
    <dbReference type="NCBI Taxonomy" id="3239388"/>
    <lineage>
        <taxon>Bacteria</taxon>
        <taxon>Pseudomonadati</taxon>
        <taxon>Pseudomonadota</taxon>
        <taxon>Alphaproteobacteria</taxon>
        <taxon>Hyphomicrobiales</taxon>
        <taxon>Nitrobacteraceae</taxon>
        <taxon>Bradyrhizobium</taxon>
    </lineage>
</organism>
<evidence type="ECO:0000256" key="1">
    <source>
        <dbReference type="SAM" id="MobiDB-lite"/>
    </source>
</evidence>
<feature type="region of interest" description="Disordered" evidence="1">
    <location>
        <begin position="71"/>
        <end position="94"/>
    </location>
</feature>
<evidence type="ECO:0000313" key="3">
    <source>
        <dbReference type="EMBL" id="XDV58731.1"/>
    </source>
</evidence>
<dbReference type="AlphaFoldDB" id="A0AB39XPG7"/>
<gene>
    <name evidence="3" type="ORF">AB8Z38_04330</name>
</gene>
<dbReference type="RefSeq" id="WP_369723275.1">
    <property type="nucleotide sequence ID" value="NZ_CP165734.1"/>
</dbReference>
<accession>A0AB39XPG7</accession>
<proteinExistence type="predicted"/>
<sequence>MLIKGFVIAAALMALVPDALAGEQPGLFRRASCTVVRYYVAKYSAAAAEAWARSKGATEAEIETARHCLTHAPAGTQAKNPQTTPTFTAGWAGQ</sequence>
<feature type="signal peptide" evidence="2">
    <location>
        <begin position="1"/>
        <end position="21"/>
    </location>
</feature>
<feature type="chain" id="PRO_5044223935" evidence="2">
    <location>
        <begin position="22"/>
        <end position="94"/>
    </location>
</feature>
<protein>
    <submittedName>
        <fullName evidence="3">Uncharacterized protein</fullName>
    </submittedName>
</protein>
<name>A0AB39XPG7_9BRAD</name>
<dbReference type="EMBL" id="CP165734">
    <property type="protein sequence ID" value="XDV58731.1"/>
    <property type="molecule type" value="Genomic_DNA"/>
</dbReference>
<feature type="compositionally biased region" description="Polar residues" evidence="1">
    <location>
        <begin position="77"/>
        <end position="87"/>
    </location>
</feature>
<reference evidence="3" key="1">
    <citation type="submission" date="2024-08" db="EMBL/GenBank/DDBJ databases">
        <authorList>
            <person name="Chaddad Z."/>
            <person name="Lamrabet M."/>
            <person name="Bouhnik O."/>
            <person name="Alami S."/>
            <person name="Wipf D."/>
            <person name="Courty P.E."/>
            <person name="Missbah El Idrissi M."/>
        </authorList>
    </citation>
    <scope>NUCLEOTIDE SEQUENCE</scope>
    <source>
        <strain evidence="3">LLZ17</strain>
    </source>
</reference>
<keyword evidence="2" id="KW-0732">Signal</keyword>
<evidence type="ECO:0000256" key="2">
    <source>
        <dbReference type="SAM" id="SignalP"/>
    </source>
</evidence>